<dbReference type="PATRIC" id="fig|1423738.3.peg.1363"/>
<evidence type="ECO:0000313" key="2">
    <source>
        <dbReference type="Proteomes" id="UP000051813"/>
    </source>
</evidence>
<protein>
    <recommendedName>
        <fullName evidence="3">Helicase Helix-turn-helix domain-containing protein</fullName>
    </recommendedName>
</protein>
<gene>
    <name evidence="1" type="ORF">FC84_GL001349</name>
</gene>
<comment type="caution">
    <text evidence="1">The sequence shown here is derived from an EMBL/GenBank/DDBJ whole genome shotgun (WGS) entry which is preliminary data.</text>
</comment>
<dbReference type="RefSeq" id="WP_057754898.1">
    <property type="nucleotide sequence ID" value="NZ_AYYK01000004.1"/>
</dbReference>
<dbReference type="STRING" id="1423738.FC84_GL001349"/>
<keyword evidence="2" id="KW-1185">Reference proteome</keyword>
<accession>A0A0R2BI38</accession>
<dbReference type="EMBL" id="AYYK01000004">
    <property type="protein sequence ID" value="KRM79182.1"/>
    <property type="molecule type" value="Genomic_DNA"/>
</dbReference>
<organism evidence="1 2">
    <name type="scientific">Lapidilactobacillus dextrinicus DSM 20335</name>
    <dbReference type="NCBI Taxonomy" id="1423738"/>
    <lineage>
        <taxon>Bacteria</taxon>
        <taxon>Bacillati</taxon>
        <taxon>Bacillota</taxon>
        <taxon>Bacilli</taxon>
        <taxon>Lactobacillales</taxon>
        <taxon>Lactobacillaceae</taxon>
        <taxon>Lapidilactobacillus</taxon>
    </lineage>
</organism>
<dbReference type="AlphaFoldDB" id="A0A0R2BI38"/>
<dbReference type="OrthoDB" id="2146354at2"/>
<proteinExistence type="predicted"/>
<sequence length="322" mass="37350">MQADLLLPLFSRKPRRYQAIYYILTGKRTVSNLLAGLTYDLLPYFHFYPKLLQADYQAALQQLMSQQYLKVQSETKTIRLTALGQLAQVQLLQRQIWPQTYDYWRDGDWQLQWERLLLSVQVISNYQHQQRHYAPLATQPLVQAEIRQWFYRSGRRQQHQFVKDLIATVTGLPKDLADLLANSLRSNAYAGTSDFQLGLDLNLTADELSLKRIAALSQFMHDITFLPQQSPLRQVFPAAPSPLSRGAEHTYALWQADQPWSTIVQNSYQKEGTLLEHLLEAAILVPDFNFESLPLQQLIAVNPESYFAQRLSEIQAQRRKND</sequence>
<evidence type="ECO:0000313" key="1">
    <source>
        <dbReference type="EMBL" id="KRM79182.1"/>
    </source>
</evidence>
<name>A0A0R2BI38_9LACO</name>
<dbReference type="Proteomes" id="UP000051813">
    <property type="component" value="Unassembled WGS sequence"/>
</dbReference>
<reference evidence="1 2" key="1">
    <citation type="journal article" date="2015" name="Genome Announc.">
        <title>Expanding the biotechnology potential of lactobacilli through comparative genomics of 213 strains and associated genera.</title>
        <authorList>
            <person name="Sun Z."/>
            <person name="Harris H.M."/>
            <person name="McCann A."/>
            <person name="Guo C."/>
            <person name="Argimon S."/>
            <person name="Zhang W."/>
            <person name="Yang X."/>
            <person name="Jeffery I.B."/>
            <person name="Cooney J.C."/>
            <person name="Kagawa T.F."/>
            <person name="Liu W."/>
            <person name="Song Y."/>
            <person name="Salvetti E."/>
            <person name="Wrobel A."/>
            <person name="Rasinkangas P."/>
            <person name="Parkhill J."/>
            <person name="Rea M.C."/>
            <person name="O'Sullivan O."/>
            <person name="Ritari J."/>
            <person name="Douillard F.P."/>
            <person name="Paul Ross R."/>
            <person name="Yang R."/>
            <person name="Briner A.E."/>
            <person name="Felis G.E."/>
            <person name="de Vos W.M."/>
            <person name="Barrangou R."/>
            <person name="Klaenhammer T.R."/>
            <person name="Caufield P.W."/>
            <person name="Cui Y."/>
            <person name="Zhang H."/>
            <person name="O'Toole P.W."/>
        </authorList>
    </citation>
    <scope>NUCLEOTIDE SEQUENCE [LARGE SCALE GENOMIC DNA]</scope>
    <source>
        <strain evidence="1 2">DSM 20335</strain>
    </source>
</reference>
<evidence type="ECO:0008006" key="3">
    <source>
        <dbReference type="Google" id="ProtNLM"/>
    </source>
</evidence>